<dbReference type="InterPro" id="IPR029497">
    <property type="entry name" value="Fimbrial_PilY2"/>
</dbReference>
<evidence type="ECO:0000313" key="3">
    <source>
        <dbReference type="EMBL" id="QIE85691.1"/>
    </source>
</evidence>
<dbReference type="EMBL" id="CP049140">
    <property type="protein sequence ID" value="QIE85691.1"/>
    <property type="molecule type" value="Genomic_DNA"/>
</dbReference>
<accession>A0A6G6ITY0</accession>
<feature type="chain" id="PRO_5028797171" evidence="1">
    <location>
        <begin position="24"/>
        <end position="109"/>
    </location>
</feature>
<keyword evidence="5" id="KW-1185">Reference proteome</keyword>
<evidence type="ECO:0000256" key="1">
    <source>
        <dbReference type="SAM" id="SignalP"/>
    </source>
</evidence>
<gene>
    <name evidence="3" type="ORF">G5B91_05175</name>
    <name evidence="2" type="ORF">I5I61_06735</name>
</gene>
<keyword evidence="1" id="KW-0732">Signal</keyword>
<reference evidence="2 5" key="2">
    <citation type="submission" date="2020-11" db="EMBL/GenBank/DDBJ databases">
        <title>Enhanced detection system for hospital associated transmission using whole genome sequencing surveillance.</title>
        <authorList>
            <person name="Harrison L.H."/>
            <person name="Van Tyne D."/>
            <person name="Marsh J.W."/>
            <person name="Griffith M.P."/>
            <person name="Snyder D.J."/>
            <person name="Cooper V.S."/>
            <person name="Mustapha M."/>
        </authorList>
    </citation>
    <scope>NUCLEOTIDE SEQUENCE [LARGE SCALE GENOMIC DNA]</scope>
    <source>
        <strain evidence="2 5">PSA00705</strain>
    </source>
</reference>
<evidence type="ECO:0000313" key="2">
    <source>
        <dbReference type="EMBL" id="MBG6287140.1"/>
    </source>
</evidence>
<dbReference type="Pfam" id="PF14481">
    <property type="entry name" value="Fimbrial_PilY2"/>
    <property type="match status" value="1"/>
</dbReference>
<dbReference type="Proteomes" id="UP000608450">
    <property type="component" value="Unassembled WGS sequence"/>
</dbReference>
<dbReference type="RefSeq" id="WP_024763087.1">
    <property type="nucleotide sequence ID" value="NZ_CP049140.1"/>
</dbReference>
<protein>
    <submittedName>
        <fullName evidence="2">PilY2 family type 4a fimbrial biogenesis protein</fullName>
    </submittedName>
</protein>
<dbReference type="Gene3D" id="2.40.50.320">
    <property type="entry name" value="Copper binding periplasmic protein CusF"/>
    <property type="match status" value="1"/>
</dbReference>
<evidence type="ECO:0000313" key="5">
    <source>
        <dbReference type="Proteomes" id="UP000608450"/>
    </source>
</evidence>
<sequence>MIIQTRRILAILGGLALSWAAHAATFEDNGTVESIAVGANQVRIDGKTYLLPNRVVESNSPNAGPAILQLKEGMFVVFSGQTGQMDTIESLAIHLRQPTDTTKTSPETP</sequence>
<feature type="signal peptide" evidence="1">
    <location>
        <begin position="1"/>
        <end position="23"/>
    </location>
</feature>
<reference evidence="3 4" key="1">
    <citation type="submission" date="2020-02" db="EMBL/GenBank/DDBJ databases">
        <title>Integrative conjugative elements (ICEs) and plasmids drive adaptation of Pseudomonas nitroreducens strain HBP1 to wastewater environment.</title>
        <authorList>
            <person name="Sentchilo V."/>
            <person name="Carraro N."/>
            <person name="Bertelli C."/>
            <person name="van der Meer J.R."/>
        </authorList>
    </citation>
    <scope>NUCLEOTIDE SEQUENCE [LARGE SCALE GENOMIC DNA]</scope>
    <source>
        <strain evidence="3 4">HBP1</strain>
    </source>
</reference>
<dbReference type="InterPro" id="IPR042230">
    <property type="entry name" value="CusF_sf"/>
</dbReference>
<proteinExistence type="predicted"/>
<evidence type="ECO:0000313" key="4">
    <source>
        <dbReference type="Proteomes" id="UP000501063"/>
    </source>
</evidence>
<dbReference type="EMBL" id="JADTFC010000010">
    <property type="protein sequence ID" value="MBG6287140.1"/>
    <property type="molecule type" value="Genomic_DNA"/>
</dbReference>
<dbReference type="Proteomes" id="UP000501063">
    <property type="component" value="Chromosome"/>
</dbReference>
<name>A0A6G6ITY0_PSENT</name>
<organism evidence="3 4">
    <name type="scientific">Pseudomonas nitroreducens</name>
    <dbReference type="NCBI Taxonomy" id="46680"/>
    <lineage>
        <taxon>Bacteria</taxon>
        <taxon>Pseudomonadati</taxon>
        <taxon>Pseudomonadota</taxon>
        <taxon>Gammaproteobacteria</taxon>
        <taxon>Pseudomonadales</taxon>
        <taxon>Pseudomonadaceae</taxon>
        <taxon>Pseudomonas</taxon>
    </lineage>
</organism>
<dbReference type="KEGG" id="pnt:G5B91_05175"/>
<dbReference type="AlphaFoldDB" id="A0A6G6ITY0"/>